<organism evidence="2 3">
    <name type="scientific">Postia placenta MAD-698-R-SB12</name>
    <dbReference type="NCBI Taxonomy" id="670580"/>
    <lineage>
        <taxon>Eukaryota</taxon>
        <taxon>Fungi</taxon>
        <taxon>Dikarya</taxon>
        <taxon>Basidiomycota</taxon>
        <taxon>Agaricomycotina</taxon>
        <taxon>Agaricomycetes</taxon>
        <taxon>Polyporales</taxon>
        <taxon>Adustoporiaceae</taxon>
        <taxon>Rhodonia</taxon>
    </lineage>
</organism>
<evidence type="ECO:0000313" key="2">
    <source>
        <dbReference type="EMBL" id="OSX60856.1"/>
    </source>
</evidence>
<accession>A0A1X6MX93</accession>
<dbReference type="RefSeq" id="XP_024337650.1">
    <property type="nucleotide sequence ID" value="XM_024485857.1"/>
</dbReference>
<name>A0A1X6MX93_9APHY</name>
<feature type="region of interest" description="Disordered" evidence="1">
    <location>
        <begin position="470"/>
        <end position="544"/>
    </location>
</feature>
<feature type="region of interest" description="Disordered" evidence="1">
    <location>
        <begin position="371"/>
        <end position="393"/>
    </location>
</feature>
<reference evidence="2 3" key="1">
    <citation type="submission" date="2017-04" db="EMBL/GenBank/DDBJ databases">
        <title>Genome Sequence of the Model Brown-Rot Fungus Postia placenta SB12.</title>
        <authorList>
            <consortium name="DOE Joint Genome Institute"/>
            <person name="Gaskell J."/>
            <person name="Kersten P."/>
            <person name="Larrondo L.F."/>
            <person name="Canessa P."/>
            <person name="Martinez D."/>
            <person name="Hibbett D."/>
            <person name="Schmoll M."/>
            <person name="Kubicek C.P."/>
            <person name="Martinez A.T."/>
            <person name="Yadav J."/>
            <person name="Master E."/>
            <person name="Magnuson J.K."/>
            <person name="James T."/>
            <person name="Yaver D."/>
            <person name="Berka R."/>
            <person name="Labutti K."/>
            <person name="Lipzen A."/>
            <person name="Aerts A."/>
            <person name="Barry K."/>
            <person name="Henrissat B."/>
            <person name="Blanchette R."/>
            <person name="Grigoriev I."/>
            <person name="Cullen D."/>
        </authorList>
    </citation>
    <scope>NUCLEOTIDE SEQUENCE [LARGE SCALE GENOMIC DNA]</scope>
    <source>
        <strain evidence="2 3">MAD-698-R-SB12</strain>
    </source>
</reference>
<feature type="region of interest" description="Disordered" evidence="1">
    <location>
        <begin position="295"/>
        <end position="329"/>
    </location>
</feature>
<feature type="compositionally biased region" description="Polar residues" evidence="1">
    <location>
        <begin position="495"/>
        <end position="513"/>
    </location>
</feature>
<feature type="non-terminal residue" evidence="2">
    <location>
        <position position="1"/>
    </location>
</feature>
<evidence type="ECO:0000256" key="1">
    <source>
        <dbReference type="SAM" id="MobiDB-lite"/>
    </source>
</evidence>
<gene>
    <name evidence="2" type="ORF">POSPLADRAFT_1145931</name>
</gene>
<keyword evidence="3" id="KW-1185">Reference proteome</keyword>
<sequence length="544" mass="58379">AKRTVKFSALVNLDRQSITAVAAIGPSKRNQHGINGTKWSSGNKATGVSAFSSVDGKRAVVVDIVKVLCVSGAIERKCVIVFCGDGGFKVPRDNDFVHTPGIIFIFTTGYLHCTSSPMYHLQHINVTTEILCFGPSSLNHIRLNRHVAYTLTYETYETRWLADDAVGKGTSPSSSSSLSGKSASSSPSGRKREADKKCGSNVGRFRLIVHHDVRGREEDDGTLVSVRLSKAGQKSQYRSDFGVVGLLLVNQSDLQGEFTAHVANLEVDPGMLHAEMSTRTVGIAKWRAADESCAKSRGLDMQNDPPPPPVETEETPTLSDVAASPDSPVPPIDAVNVQDWLQAVDCSEDQDGALCPHEDAVSEHFDAAITTEDDRIPTLNSDTDTEYPDSVDSDSDAEFLVLNPDSDADTDAIVEAVLGPFRAKVDDIDVVPLVSYSFDLAEGGECADPRGFIEEAEAMAELIRKARDGTLGDPRAATPDGILPLAQDLPDGPSTEPTNPNSDRVTINHLSDIQETEVGRSVDTPLEASSEAQSKTALLEAQSF</sequence>
<dbReference type="AlphaFoldDB" id="A0A1X6MX93"/>
<dbReference type="EMBL" id="KZ110599">
    <property type="protein sequence ID" value="OSX60856.1"/>
    <property type="molecule type" value="Genomic_DNA"/>
</dbReference>
<dbReference type="OrthoDB" id="2756691at2759"/>
<feature type="compositionally biased region" description="Polar residues" evidence="1">
    <location>
        <begin position="530"/>
        <end position="544"/>
    </location>
</feature>
<evidence type="ECO:0000313" key="3">
    <source>
        <dbReference type="Proteomes" id="UP000194127"/>
    </source>
</evidence>
<dbReference type="Proteomes" id="UP000194127">
    <property type="component" value="Unassembled WGS sequence"/>
</dbReference>
<dbReference type="GeneID" id="36330806"/>
<protein>
    <submittedName>
        <fullName evidence="2">Uncharacterized protein</fullName>
    </submittedName>
</protein>
<proteinExistence type="predicted"/>
<feature type="compositionally biased region" description="Low complexity" evidence="1">
    <location>
        <begin position="169"/>
        <end position="188"/>
    </location>
</feature>
<feature type="region of interest" description="Disordered" evidence="1">
    <location>
        <begin position="169"/>
        <end position="197"/>
    </location>
</feature>
<feature type="compositionally biased region" description="Acidic residues" evidence="1">
    <location>
        <begin position="383"/>
        <end position="393"/>
    </location>
</feature>